<accession>A0AAE2RV64</accession>
<dbReference type="RefSeq" id="WP_011968960.1">
    <property type="nucleotide sequence ID" value="NZ_CP073279.1"/>
</dbReference>
<name>A0AAE2RV64_CLOBE</name>
<evidence type="ECO:0000313" key="2">
    <source>
        <dbReference type="Proteomes" id="UP000631418"/>
    </source>
</evidence>
<dbReference type="InterPro" id="IPR009057">
    <property type="entry name" value="Homeodomain-like_sf"/>
</dbReference>
<dbReference type="Proteomes" id="UP000631418">
    <property type="component" value="Unassembled WGS sequence"/>
</dbReference>
<evidence type="ECO:0000313" key="1">
    <source>
        <dbReference type="EMBL" id="MBF7812233.1"/>
    </source>
</evidence>
<dbReference type="SUPFAM" id="SSF46689">
    <property type="entry name" value="Homeodomain-like"/>
    <property type="match status" value="1"/>
</dbReference>
<dbReference type="OMA" id="NRRPKQW"/>
<reference evidence="1" key="1">
    <citation type="submission" date="2020-11" db="EMBL/GenBank/DDBJ databases">
        <authorList>
            <person name="Thieme N."/>
            <person name="Liebl W."/>
            <person name="Zverlov V."/>
        </authorList>
    </citation>
    <scope>NUCLEOTIDE SEQUENCE</scope>
    <source>
        <strain evidence="1">NT08</strain>
    </source>
</reference>
<comment type="caution">
    <text evidence="1">The sequence shown here is derived from an EMBL/GenBank/DDBJ whole genome shotgun (WGS) entry which is preliminary data.</text>
</comment>
<organism evidence="1 2">
    <name type="scientific">Clostridium beijerinckii</name>
    <name type="common">Clostridium MP</name>
    <dbReference type="NCBI Taxonomy" id="1520"/>
    <lineage>
        <taxon>Bacteria</taxon>
        <taxon>Bacillati</taxon>
        <taxon>Bacillota</taxon>
        <taxon>Clostridia</taxon>
        <taxon>Eubacteriales</taxon>
        <taxon>Clostridiaceae</taxon>
        <taxon>Clostridium</taxon>
    </lineage>
</organism>
<protein>
    <recommendedName>
        <fullName evidence="3">Transposase</fullName>
    </recommendedName>
</protein>
<evidence type="ECO:0008006" key="3">
    <source>
        <dbReference type="Google" id="ProtNLM"/>
    </source>
</evidence>
<gene>
    <name evidence="1" type="ORF">IS491_26960</name>
</gene>
<sequence length="127" mass="14996">MKGKDIFDEKKLDKAKELSKQGYTEAELAKKLNVSIGTLNEWKNTYPELMKIIEENNEYYEDKVEQALIKRALGYEYEETEIVASKDGKTSRVKKIKKEVPPDTNAIIFWLKSRNPKKWRNYKTNFN</sequence>
<dbReference type="AlphaFoldDB" id="A0AAE2RV64"/>
<proteinExistence type="predicted"/>
<dbReference type="EMBL" id="JADOEF010000004">
    <property type="protein sequence ID" value="MBF7812233.1"/>
    <property type="molecule type" value="Genomic_DNA"/>
</dbReference>